<name>A0ACB7ZQS5_9AGAM</name>
<organism evidence="1 2">
    <name type="scientific">Hygrophoropsis aurantiaca</name>
    <dbReference type="NCBI Taxonomy" id="72124"/>
    <lineage>
        <taxon>Eukaryota</taxon>
        <taxon>Fungi</taxon>
        <taxon>Dikarya</taxon>
        <taxon>Basidiomycota</taxon>
        <taxon>Agaricomycotina</taxon>
        <taxon>Agaricomycetes</taxon>
        <taxon>Agaricomycetidae</taxon>
        <taxon>Boletales</taxon>
        <taxon>Coniophorineae</taxon>
        <taxon>Hygrophoropsidaceae</taxon>
        <taxon>Hygrophoropsis</taxon>
    </lineage>
</organism>
<reference evidence="1" key="1">
    <citation type="journal article" date="2021" name="New Phytol.">
        <title>Evolutionary innovations through gain and loss of genes in the ectomycorrhizal Boletales.</title>
        <authorList>
            <person name="Wu G."/>
            <person name="Miyauchi S."/>
            <person name="Morin E."/>
            <person name="Kuo A."/>
            <person name="Drula E."/>
            <person name="Varga T."/>
            <person name="Kohler A."/>
            <person name="Feng B."/>
            <person name="Cao Y."/>
            <person name="Lipzen A."/>
            <person name="Daum C."/>
            <person name="Hundley H."/>
            <person name="Pangilinan J."/>
            <person name="Johnson J."/>
            <person name="Barry K."/>
            <person name="LaButti K."/>
            <person name="Ng V."/>
            <person name="Ahrendt S."/>
            <person name="Min B."/>
            <person name="Choi I.G."/>
            <person name="Park H."/>
            <person name="Plett J.M."/>
            <person name="Magnuson J."/>
            <person name="Spatafora J.W."/>
            <person name="Nagy L.G."/>
            <person name="Henrissat B."/>
            <person name="Grigoriev I.V."/>
            <person name="Yang Z.L."/>
            <person name="Xu J."/>
            <person name="Martin F.M."/>
        </authorList>
    </citation>
    <scope>NUCLEOTIDE SEQUENCE</scope>
    <source>
        <strain evidence="1">ATCC 28755</strain>
    </source>
</reference>
<accession>A0ACB7ZQS5</accession>
<keyword evidence="2" id="KW-1185">Reference proteome</keyword>
<comment type="caution">
    <text evidence="1">The sequence shown here is derived from an EMBL/GenBank/DDBJ whole genome shotgun (WGS) entry which is preliminary data.</text>
</comment>
<evidence type="ECO:0000313" key="2">
    <source>
        <dbReference type="Proteomes" id="UP000790377"/>
    </source>
</evidence>
<sequence>MGINTRRGATVKDQRRLTIRTRHRPPASIPCAAAFRKFNSSQRSHVFELNPPKIAALEARLRSTSRKIRETPTTASTEAQG</sequence>
<protein>
    <submittedName>
        <fullName evidence="1">Uncharacterized protein</fullName>
    </submittedName>
</protein>
<dbReference type="Proteomes" id="UP000790377">
    <property type="component" value="Unassembled WGS sequence"/>
</dbReference>
<gene>
    <name evidence="1" type="ORF">BJ138DRAFT_1120298</name>
</gene>
<proteinExistence type="predicted"/>
<evidence type="ECO:0000313" key="1">
    <source>
        <dbReference type="EMBL" id="KAH7903519.1"/>
    </source>
</evidence>
<dbReference type="EMBL" id="MU268917">
    <property type="protein sequence ID" value="KAH7903519.1"/>
    <property type="molecule type" value="Genomic_DNA"/>
</dbReference>